<gene>
    <name evidence="1" type="ORF">C5Y98_27215</name>
</gene>
<accession>A0A2S8F6K4</accession>
<dbReference type="Proteomes" id="UP000239388">
    <property type="component" value="Unassembled WGS sequence"/>
</dbReference>
<evidence type="ECO:0000313" key="2">
    <source>
        <dbReference type="Proteomes" id="UP000239388"/>
    </source>
</evidence>
<dbReference type="AlphaFoldDB" id="A0A2S8F6K4"/>
<evidence type="ECO:0000313" key="1">
    <source>
        <dbReference type="EMBL" id="PQO27785.1"/>
    </source>
</evidence>
<dbReference type="EMBL" id="PUIB01000027">
    <property type="protein sequence ID" value="PQO27785.1"/>
    <property type="molecule type" value="Genomic_DNA"/>
</dbReference>
<organism evidence="1 2">
    <name type="scientific">Blastopirellula marina</name>
    <dbReference type="NCBI Taxonomy" id="124"/>
    <lineage>
        <taxon>Bacteria</taxon>
        <taxon>Pseudomonadati</taxon>
        <taxon>Planctomycetota</taxon>
        <taxon>Planctomycetia</taxon>
        <taxon>Pirellulales</taxon>
        <taxon>Pirellulaceae</taxon>
        <taxon>Blastopirellula</taxon>
    </lineage>
</organism>
<dbReference type="RefSeq" id="WP_105359343.1">
    <property type="nucleotide sequence ID" value="NZ_PUIB01000027.1"/>
</dbReference>
<comment type="caution">
    <text evidence="1">The sequence shown here is derived from an EMBL/GenBank/DDBJ whole genome shotgun (WGS) entry which is preliminary data.</text>
</comment>
<name>A0A2S8F6K4_9BACT</name>
<dbReference type="OrthoDB" id="285275at2"/>
<proteinExistence type="predicted"/>
<protein>
    <submittedName>
        <fullName evidence="1">Uncharacterized protein</fullName>
    </submittedName>
</protein>
<reference evidence="1 2" key="1">
    <citation type="submission" date="2018-02" db="EMBL/GenBank/DDBJ databases">
        <title>Comparative genomes isolates from brazilian mangrove.</title>
        <authorList>
            <person name="Araujo J.E."/>
            <person name="Taketani R.G."/>
            <person name="Silva M.C.P."/>
            <person name="Loureco M.V."/>
            <person name="Andreote F.D."/>
        </authorList>
    </citation>
    <scope>NUCLEOTIDE SEQUENCE [LARGE SCALE GENOMIC DNA]</scope>
    <source>
        <strain evidence="1 2">NAP PRIS-MGV</strain>
    </source>
</reference>
<sequence length="104" mass="12152">MSQFTCQCCQQVFDKSSEPCFVIRFTAFLEIEPHFDELDYDDTDRDNLSVLADTLEQVYPIPDPTLHEDQPERDFRVCRDCYQRFMTDPIGRDVPAASISFSEN</sequence>